<evidence type="ECO:0000313" key="10">
    <source>
        <dbReference type="Proteomes" id="UP000769780"/>
    </source>
</evidence>
<evidence type="ECO:0000313" key="9">
    <source>
        <dbReference type="EMBL" id="MBY0099457.1"/>
    </source>
</evidence>
<evidence type="ECO:0000259" key="8">
    <source>
        <dbReference type="Pfam" id="PF00746"/>
    </source>
</evidence>
<dbReference type="RefSeq" id="WP_221875672.1">
    <property type="nucleotide sequence ID" value="NZ_JACWFH010000036.1"/>
</dbReference>
<keyword evidence="4 7" id="KW-0732">Signal</keyword>
<keyword evidence="6" id="KW-0472">Membrane</keyword>
<evidence type="ECO:0000256" key="7">
    <source>
        <dbReference type="SAM" id="SignalP"/>
    </source>
</evidence>
<evidence type="ECO:0000256" key="3">
    <source>
        <dbReference type="ARBA" id="ARBA00022525"/>
    </source>
</evidence>
<name>A0ABS7KB16_9BACI</name>
<dbReference type="InterPro" id="IPR019931">
    <property type="entry name" value="LPXTG_anchor"/>
</dbReference>
<keyword evidence="3" id="KW-0964">Secreted</keyword>
<keyword evidence="5" id="KW-0572">Peptidoglycan-anchor</keyword>
<keyword evidence="2" id="KW-0134">Cell wall</keyword>
<feature type="domain" description="Gram-positive cocci surface proteins LPxTG" evidence="8">
    <location>
        <begin position="81"/>
        <end position="115"/>
    </location>
</feature>
<dbReference type="NCBIfam" id="TIGR01167">
    <property type="entry name" value="LPXTG_anchor"/>
    <property type="match status" value="1"/>
</dbReference>
<gene>
    <name evidence="9" type="ORF">H0185_22060</name>
</gene>
<evidence type="ECO:0000256" key="2">
    <source>
        <dbReference type="ARBA" id="ARBA00022512"/>
    </source>
</evidence>
<keyword evidence="6" id="KW-0812">Transmembrane</keyword>
<protein>
    <submittedName>
        <fullName evidence="9">LPXTG cell wall anchor domain-containing protein</fullName>
    </submittedName>
</protein>
<evidence type="ECO:0000256" key="6">
    <source>
        <dbReference type="SAM" id="Phobius"/>
    </source>
</evidence>
<keyword evidence="6" id="KW-1133">Transmembrane helix</keyword>
<proteinExistence type="predicted"/>
<keyword evidence="10" id="KW-1185">Reference proteome</keyword>
<dbReference type="EMBL" id="JACWFH010000036">
    <property type="protein sequence ID" value="MBY0099457.1"/>
    <property type="molecule type" value="Genomic_DNA"/>
</dbReference>
<evidence type="ECO:0000256" key="1">
    <source>
        <dbReference type="ARBA" id="ARBA00004168"/>
    </source>
</evidence>
<accession>A0ABS7KB16</accession>
<feature type="transmembrane region" description="Helical" evidence="6">
    <location>
        <begin position="93"/>
        <end position="111"/>
    </location>
</feature>
<reference evidence="9 10" key="1">
    <citation type="submission" date="2020-07" db="EMBL/GenBank/DDBJ databases">
        <title>Fungal Genomes of the International Space Station.</title>
        <authorList>
            <person name="Seuylemezian A."/>
            <person name="Singh N.K."/>
            <person name="Wood J."/>
            <person name="Venkateswaran K."/>
        </authorList>
    </citation>
    <scope>NUCLEOTIDE SEQUENCE [LARGE SCALE GENOMIC DNA]</scope>
    <source>
        <strain evidence="9 10">PL-B2</strain>
    </source>
</reference>
<comment type="caution">
    <text evidence="9">The sequence shown here is derived from an EMBL/GenBank/DDBJ whole genome shotgun (WGS) entry which is preliminary data.</text>
</comment>
<comment type="subcellular location">
    <subcellularLocation>
        <location evidence="1">Secreted</location>
        <location evidence="1">Cell wall</location>
        <topology evidence="1">Peptidoglycan-anchor</topology>
    </subcellularLocation>
</comment>
<feature type="chain" id="PRO_5046309966" evidence="7">
    <location>
        <begin position="25"/>
        <end position="118"/>
    </location>
</feature>
<evidence type="ECO:0000256" key="4">
    <source>
        <dbReference type="ARBA" id="ARBA00022729"/>
    </source>
</evidence>
<dbReference type="Proteomes" id="UP000769780">
    <property type="component" value="Unassembled WGS sequence"/>
</dbReference>
<evidence type="ECO:0000256" key="5">
    <source>
        <dbReference type="ARBA" id="ARBA00023088"/>
    </source>
</evidence>
<feature type="signal peptide" evidence="7">
    <location>
        <begin position="1"/>
        <end position="24"/>
    </location>
</feature>
<dbReference type="Pfam" id="PF00746">
    <property type="entry name" value="Gram_pos_anchor"/>
    <property type="match status" value="1"/>
</dbReference>
<organism evidence="9 10">
    <name type="scientific">Mesobacillus maritimus</name>
    <dbReference type="NCBI Taxonomy" id="1643336"/>
    <lineage>
        <taxon>Bacteria</taxon>
        <taxon>Bacillati</taxon>
        <taxon>Bacillota</taxon>
        <taxon>Bacilli</taxon>
        <taxon>Bacillales</taxon>
        <taxon>Bacillaceae</taxon>
        <taxon>Mesobacillus</taxon>
    </lineage>
</organism>
<sequence>MKKWFFVLLSSVLLVTGFVAPAFAQEDVDCGDFNGDGRAVAEFWVGNGYSATNDPHRLDADGDGLPCEASQADIDYYRNAGGATLPNTASNHVAMVVLGGGIAAAGILMSIRRKKGME</sequence>